<proteinExistence type="predicted"/>
<feature type="domain" description="HTH cro/C1-type" evidence="1">
    <location>
        <begin position="10"/>
        <end position="65"/>
    </location>
</feature>
<dbReference type="InterPro" id="IPR058852">
    <property type="entry name" value="HTH_77"/>
</dbReference>
<dbReference type="SUPFAM" id="SSF47413">
    <property type="entry name" value="lambda repressor-like DNA-binding domains"/>
    <property type="match status" value="1"/>
</dbReference>
<evidence type="ECO:0000259" key="1">
    <source>
        <dbReference type="PROSITE" id="PS50943"/>
    </source>
</evidence>
<evidence type="ECO:0000313" key="3">
    <source>
        <dbReference type="Proteomes" id="UP000654345"/>
    </source>
</evidence>
<keyword evidence="3" id="KW-1185">Reference proteome</keyword>
<sequence>MKTPSFGALLKQYRIAAGLSQEALAERANISTRAISDLERGINRAPRSDTLNALLQALTLSEERRQALIDSARSITATDSAPASPLYVLPVPPTQLVGREQEIARVTMLFQGNRTRLLTLVGPAGVGKTHLALEIAHRLRSDYKDGVVFVSLAATSDAPLVPSLVAQALKLQESAGPSPSQQVADFLTGKHLLLIFDNFEHIIDAAPIVADLLQSCPHLRVLVTSRTPLRLRGELEFLLSPLAVEAAVTLFLQRAQAIRSDVAGEAPIATTICERLDCLPLAIELAAAQLKVLSLPQLLERLQRRLPLLQSGTRDLPKRQQTMQTAIAWSDDLLAPPARQLLRIASVCEGGCSEEALAFLCAEDSIVATDLLTHLRALVEASLIQSEVMQDGTMRFYMLKLVQEYAQEQLRRTGQEAAYRWRHLEHMTRLIERAIRPGTRQEWIEPEQPNLRAALHWTYEQKKVGPGLRLVAACGAYWIRRGQMHEGDLWLQKMLKLDDLATEEDRALASVRLAALYCAGGIARHLGQPERSAAIAREALLLGERTDEHVGMSNALALLGHLAKAHGQLEEAASYFEQSYQHARLGGTGDDGGSLGRARDNLAMIARAQGNLALAHQILEESLAYCRSEHFTWGVAHVSTMLGHVARDQQQYALARACYRESLYIYHTIGNLTSIASCLEGVAVLSSVEGDHEQTVRLCAQAAILREKAHTPLPPDEQQAFNMIISLARSCLAEHLFTTAWQQGEALTVEEGMALALTGLGEC</sequence>
<dbReference type="InterPro" id="IPR001387">
    <property type="entry name" value="Cro/C1-type_HTH"/>
</dbReference>
<dbReference type="SUPFAM" id="SSF52540">
    <property type="entry name" value="P-loop containing nucleoside triphosphate hydrolases"/>
    <property type="match status" value="1"/>
</dbReference>
<dbReference type="Gene3D" id="1.10.260.40">
    <property type="entry name" value="lambda repressor-like DNA-binding domains"/>
    <property type="match status" value="1"/>
</dbReference>
<dbReference type="InterPro" id="IPR027417">
    <property type="entry name" value="P-loop_NTPase"/>
</dbReference>
<dbReference type="Pfam" id="PF13560">
    <property type="entry name" value="HTH_31"/>
    <property type="match status" value="1"/>
</dbReference>
<dbReference type="InterPro" id="IPR010982">
    <property type="entry name" value="Lambda_DNA-bd_dom_sf"/>
</dbReference>
<dbReference type="Pfam" id="PF13191">
    <property type="entry name" value="AAA_16"/>
    <property type="match status" value="1"/>
</dbReference>
<name>A0ABQ3UV19_9CHLR</name>
<dbReference type="EMBL" id="BNJG01000002">
    <property type="protein sequence ID" value="GHO56247.1"/>
    <property type="molecule type" value="Genomic_DNA"/>
</dbReference>
<dbReference type="SMART" id="SM00382">
    <property type="entry name" value="AAA"/>
    <property type="match status" value="1"/>
</dbReference>
<dbReference type="Pfam" id="PF25872">
    <property type="entry name" value="HTH_77"/>
    <property type="match status" value="1"/>
</dbReference>
<gene>
    <name evidence="2" type="ORF">KSB_47220</name>
</gene>
<dbReference type="Gene3D" id="3.40.50.300">
    <property type="entry name" value="P-loop containing nucleotide triphosphate hydrolases"/>
    <property type="match status" value="1"/>
</dbReference>
<dbReference type="InterPro" id="IPR003593">
    <property type="entry name" value="AAA+_ATPase"/>
</dbReference>
<dbReference type="CDD" id="cd00093">
    <property type="entry name" value="HTH_XRE"/>
    <property type="match status" value="1"/>
</dbReference>
<dbReference type="InterPro" id="IPR019734">
    <property type="entry name" value="TPR_rpt"/>
</dbReference>
<comment type="caution">
    <text evidence="2">The sequence shown here is derived from an EMBL/GenBank/DDBJ whole genome shotgun (WGS) entry which is preliminary data.</text>
</comment>
<dbReference type="Gene3D" id="1.25.40.10">
    <property type="entry name" value="Tetratricopeptide repeat domain"/>
    <property type="match status" value="2"/>
</dbReference>
<evidence type="ECO:0000313" key="2">
    <source>
        <dbReference type="EMBL" id="GHO56247.1"/>
    </source>
</evidence>
<reference evidence="2 3" key="1">
    <citation type="journal article" date="2021" name="Int. J. Syst. Evol. Microbiol.">
        <title>Reticulibacter mediterranei gen. nov., sp. nov., within the new family Reticulibacteraceae fam. nov., and Ktedonospora formicarum gen. nov., sp. nov., Ktedonobacter robiniae sp. nov., Dictyobacter formicarum sp. nov. and Dictyobacter arantiisoli sp. nov., belonging to the class Ktedonobacteria.</title>
        <authorList>
            <person name="Yabe S."/>
            <person name="Zheng Y."/>
            <person name="Wang C.M."/>
            <person name="Sakai Y."/>
            <person name="Abe K."/>
            <person name="Yokota A."/>
            <person name="Donadio S."/>
            <person name="Cavaletti L."/>
            <person name="Monciardini P."/>
        </authorList>
    </citation>
    <scope>NUCLEOTIDE SEQUENCE [LARGE SCALE GENOMIC DNA]</scope>
    <source>
        <strain evidence="2 3">SOSP1-30</strain>
    </source>
</reference>
<dbReference type="CDD" id="cd00009">
    <property type="entry name" value="AAA"/>
    <property type="match status" value="1"/>
</dbReference>
<dbReference type="SUPFAM" id="SSF48452">
    <property type="entry name" value="TPR-like"/>
    <property type="match status" value="1"/>
</dbReference>
<accession>A0ABQ3UV19</accession>
<dbReference type="PANTHER" id="PTHR47691">
    <property type="entry name" value="REGULATOR-RELATED"/>
    <property type="match status" value="1"/>
</dbReference>
<dbReference type="InterPro" id="IPR041664">
    <property type="entry name" value="AAA_16"/>
</dbReference>
<organism evidence="2 3">
    <name type="scientific">Ktedonobacter robiniae</name>
    <dbReference type="NCBI Taxonomy" id="2778365"/>
    <lineage>
        <taxon>Bacteria</taxon>
        <taxon>Bacillati</taxon>
        <taxon>Chloroflexota</taxon>
        <taxon>Ktedonobacteria</taxon>
        <taxon>Ktedonobacterales</taxon>
        <taxon>Ktedonobacteraceae</taxon>
        <taxon>Ktedonobacter</taxon>
    </lineage>
</organism>
<dbReference type="InterPro" id="IPR011990">
    <property type="entry name" value="TPR-like_helical_dom_sf"/>
</dbReference>
<dbReference type="Proteomes" id="UP000654345">
    <property type="component" value="Unassembled WGS sequence"/>
</dbReference>
<protein>
    <recommendedName>
        <fullName evidence="1">HTH cro/C1-type domain-containing protein</fullName>
    </recommendedName>
</protein>
<dbReference type="SMART" id="SM00530">
    <property type="entry name" value="HTH_XRE"/>
    <property type="match status" value="1"/>
</dbReference>
<dbReference type="PANTHER" id="PTHR47691:SF3">
    <property type="entry name" value="HTH-TYPE TRANSCRIPTIONAL REGULATOR RV0890C-RELATED"/>
    <property type="match status" value="1"/>
</dbReference>
<dbReference type="SMART" id="SM00028">
    <property type="entry name" value="TPR"/>
    <property type="match status" value="4"/>
</dbReference>
<dbReference type="PROSITE" id="PS50943">
    <property type="entry name" value="HTH_CROC1"/>
    <property type="match status" value="1"/>
</dbReference>
<dbReference type="RefSeq" id="WP_201372797.1">
    <property type="nucleotide sequence ID" value="NZ_BNJG01000002.1"/>
</dbReference>